<evidence type="ECO:0000259" key="7">
    <source>
        <dbReference type="PROSITE" id="PS50048"/>
    </source>
</evidence>
<name>A0A6G1JWK8_9PLEO</name>
<dbReference type="InterPro" id="IPR036864">
    <property type="entry name" value="Zn2-C6_fun-type_DNA-bd_sf"/>
</dbReference>
<dbReference type="GO" id="GO:0008270">
    <property type="term" value="F:zinc ion binding"/>
    <property type="evidence" value="ECO:0007669"/>
    <property type="project" value="InterPro"/>
</dbReference>
<accession>A0A6G1JWK8</accession>
<dbReference type="EMBL" id="MU005780">
    <property type="protein sequence ID" value="KAF2704996.1"/>
    <property type="molecule type" value="Genomic_DNA"/>
</dbReference>
<evidence type="ECO:0000256" key="3">
    <source>
        <dbReference type="ARBA" id="ARBA00023125"/>
    </source>
</evidence>
<organism evidence="8 9">
    <name type="scientific">Pleomassaria siparia CBS 279.74</name>
    <dbReference type="NCBI Taxonomy" id="1314801"/>
    <lineage>
        <taxon>Eukaryota</taxon>
        <taxon>Fungi</taxon>
        <taxon>Dikarya</taxon>
        <taxon>Ascomycota</taxon>
        <taxon>Pezizomycotina</taxon>
        <taxon>Dothideomycetes</taxon>
        <taxon>Pleosporomycetidae</taxon>
        <taxon>Pleosporales</taxon>
        <taxon>Pleomassariaceae</taxon>
        <taxon>Pleomassaria</taxon>
    </lineage>
</organism>
<evidence type="ECO:0000256" key="5">
    <source>
        <dbReference type="SAM" id="MobiDB-lite"/>
    </source>
</evidence>
<dbReference type="CDD" id="cd00067">
    <property type="entry name" value="GAL4"/>
    <property type="match status" value="1"/>
</dbReference>
<keyword evidence="6" id="KW-1133">Transmembrane helix</keyword>
<dbReference type="InterPro" id="IPR050987">
    <property type="entry name" value="AtrR-like"/>
</dbReference>
<dbReference type="PROSITE" id="PS50048">
    <property type="entry name" value="ZN2_CY6_FUNGAL_2"/>
    <property type="match status" value="1"/>
</dbReference>
<proteinExistence type="predicted"/>
<keyword evidence="3" id="KW-0238">DNA-binding</keyword>
<keyword evidence="6" id="KW-0812">Transmembrane</keyword>
<gene>
    <name evidence="8" type="ORF">K504DRAFT_506464</name>
</gene>
<protein>
    <recommendedName>
        <fullName evidence="7">Zn(2)-C6 fungal-type domain-containing protein</fullName>
    </recommendedName>
</protein>
<dbReference type="GO" id="GO:0000981">
    <property type="term" value="F:DNA-binding transcription factor activity, RNA polymerase II-specific"/>
    <property type="evidence" value="ECO:0007669"/>
    <property type="project" value="InterPro"/>
</dbReference>
<evidence type="ECO:0000256" key="4">
    <source>
        <dbReference type="ARBA" id="ARBA00023242"/>
    </source>
</evidence>
<feature type="compositionally biased region" description="Polar residues" evidence="5">
    <location>
        <begin position="54"/>
        <end position="65"/>
    </location>
</feature>
<keyword evidence="4" id="KW-0539">Nucleus</keyword>
<dbReference type="PANTHER" id="PTHR46910:SF3">
    <property type="entry name" value="HALOTOLERANCE PROTEIN 9-RELATED"/>
    <property type="match status" value="1"/>
</dbReference>
<dbReference type="PROSITE" id="PS00463">
    <property type="entry name" value="ZN2_CY6_FUNGAL_1"/>
    <property type="match status" value="1"/>
</dbReference>
<dbReference type="Proteomes" id="UP000799428">
    <property type="component" value="Unassembled WGS sequence"/>
</dbReference>
<feature type="domain" description="Zn(2)-C6 fungal-type" evidence="7">
    <location>
        <begin position="7"/>
        <end position="39"/>
    </location>
</feature>
<evidence type="ECO:0000256" key="1">
    <source>
        <dbReference type="ARBA" id="ARBA00004123"/>
    </source>
</evidence>
<dbReference type="InterPro" id="IPR001138">
    <property type="entry name" value="Zn2Cys6_DnaBD"/>
</dbReference>
<dbReference type="SMART" id="SM00066">
    <property type="entry name" value="GAL4"/>
    <property type="match status" value="1"/>
</dbReference>
<dbReference type="OrthoDB" id="4898680at2759"/>
<evidence type="ECO:0000313" key="8">
    <source>
        <dbReference type="EMBL" id="KAF2704996.1"/>
    </source>
</evidence>
<sequence>MPPKLPACDPCRSKKLACDHLQPVCTRCQDGNQSDSCTYRTRPFKKRKILNSSIDASESEPQQGEVSHFITPVPVPSSSPVPAPSSSPAPAPLAKLLKKSQHYPNPGYLGPSSHTTFFDHLSAGNSPGTNIDGRQQDTWKTVVNDGKIAHGAALIDQIRSSAHISLWGSLVEAWTALGINLPLAESFTMQCTQTVQTLFQCSSPGEEGSVDLSRDLFLRSCSSLAMSVDSLLEHFCATFCGTNARWETVGLFFTAVSRATIDIPCFDALYKLDRERRSLQRLAMHYADSCLDISLSLDCLNDLQLILQYENFILHSLVDGYHSWRKLGDVASSLFALGYHEQLGSKFVVPEYLRVLREEAFNRAYSADKNVSIFLGRPPRINMKYCPIARRHFQWNPEKGFSYTADTWWASLCAALKEDILDLRKEDQSIRAEKASRIRADAEAQWVALPAHFHLNEPLSFYDRRPVEMDFLVGTRLNYLHVKFMLQLSLVHRVSEPESELLAISAGMLSIVVEAIVLKHRLANSGTSLVAYYGLAAAGVICLALLNSAFGGSNTEVSASKSIRDLSVLVAQVETGALVQPEDPNYALLSGAAQTIKNLLDRLITNKFSKQPPIQAPPPEPFAHASASYVEEDWNSWDNQGLQEFDPDFWLNLAEHPFLIAPHES</sequence>
<reference evidence="8" key="1">
    <citation type="journal article" date="2020" name="Stud. Mycol.">
        <title>101 Dothideomycetes genomes: a test case for predicting lifestyles and emergence of pathogens.</title>
        <authorList>
            <person name="Haridas S."/>
            <person name="Albert R."/>
            <person name="Binder M."/>
            <person name="Bloem J."/>
            <person name="Labutti K."/>
            <person name="Salamov A."/>
            <person name="Andreopoulos B."/>
            <person name="Baker S."/>
            <person name="Barry K."/>
            <person name="Bills G."/>
            <person name="Bluhm B."/>
            <person name="Cannon C."/>
            <person name="Castanera R."/>
            <person name="Culley D."/>
            <person name="Daum C."/>
            <person name="Ezra D."/>
            <person name="Gonzalez J."/>
            <person name="Henrissat B."/>
            <person name="Kuo A."/>
            <person name="Liang C."/>
            <person name="Lipzen A."/>
            <person name="Lutzoni F."/>
            <person name="Magnuson J."/>
            <person name="Mondo S."/>
            <person name="Nolan M."/>
            <person name="Ohm R."/>
            <person name="Pangilinan J."/>
            <person name="Park H.-J."/>
            <person name="Ramirez L."/>
            <person name="Alfaro M."/>
            <person name="Sun H."/>
            <person name="Tritt A."/>
            <person name="Yoshinaga Y."/>
            <person name="Zwiers L.-H."/>
            <person name="Turgeon B."/>
            <person name="Goodwin S."/>
            <person name="Spatafora J."/>
            <person name="Crous P."/>
            <person name="Grigoriev I."/>
        </authorList>
    </citation>
    <scope>NUCLEOTIDE SEQUENCE</scope>
    <source>
        <strain evidence="8">CBS 279.74</strain>
    </source>
</reference>
<keyword evidence="2" id="KW-0479">Metal-binding</keyword>
<evidence type="ECO:0000313" key="9">
    <source>
        <dbReference type="Proteomes" id="UP000799428"/>
    </source>
</evidence>
<feature type="region of interest" description="Disordered" evidence="5">
    <location>
        <begin position="54"/>
        <end position="92"/>
    </location>
</feature>
<keyword evidence="9" id="KW-1185">Reference proteome</keyword>
<dbReference type="GO" id="GO:0003677">
    <property type="term" value="F:DNA binding"/>
    <property type="evidence" value="ECO:0007669"/>
    <property type="project" value="UniProtKB-KW"/>
</dbReference>
<dbReference type="AlphaFoldDB" id="A0A6G1JWK8"/>
<dbReference type="GO" id="GO:0005634">
    <property type="term" value="C:nucleus"/>
    <property type="evidence" value="ECO:0007669"/>
    <property type="project" value="UniProtKB-SubCell"/>
</dbReference>
<keyword evidence="6" id="KW-0472">Membrane</keyword>
<dbReference type="PANTHER" id="PTHR46910">
    <property type="entry name" value="TRANSCRIPTION FACTOR PDR1"/>
    <property type="match status" value="1"/>
</dbReference>
<feature type="compositionally biased region" description="Pro residues" evidence="5">
    <location>
        <begin position="73"/>
        <end position="91"/>
    </location>
</feature>
<evidence type="ECO:0000256" key="6">
    <source>
        <dbReference type="SAM" id="Phobius"/>
    </source>
</evidence>
<evidence type="ECO:0000256" key="2">
    <source>
        <dbReference type="ARBA" id="ARBA00022723"/>
    </source>
</evidence>
<feature type="transmembrane region" description="Helical" evidence="6">
    <location>
        <begin position="530"/>
        <end position="550"/>
    </location>
</feature>
<dbReference type="CDD" id="cd12148">
    <property type="entry name" value="fungal_TF_MHR"/>
    <property type="match status" value="1"/>
</dbReference>
<dbReference type="SUPFAM" id="SSF57701">
    <property type="entry name" value="Zn2/Cys6 DNA-binding domain"/>
    <property type="match status" value="1"/>
</dbReference>
<dbReference type="Pfam" id="PF00172">
    <property type="entry name" value="Zn_clus"/>
    <property type="match status" value="1"/>
</dbReference>
<comment type="subcellular location">
    <subcellularLocation>
        <location evidence="1">Nucleus</location>
    </subcellularLocation>
</comment>
<dbReference type="Gene3D" id="4.10.240.10">
    <property type="entry name" value="Zn(2)-C6 fungal-type DNA-binding domain"/>
    <property type="match status" value="1"/>
</dbReference>